<feature type="transmembrane region" description="Helical" evidence="2">
    <location>
        <begin position="12"/>
        <end position="33"/>
    </location>
</feature>
<feature type="region of interest" description="Disordered" evidence="1">
    <location>
        <begin position="43"/>
        <end position="70"/>
    </location>
</feature>
<keyword evidence="2" id="KW-1133">Transmembrane helix</keyword>
<accession>A0A239E3F1</accession>
<reference evidence="4" key="1">
    <citation type="submission" date="2017-06" db="EMBL/GenBank/DDBJ databases">
        <authorList>
            <person name="Varghese N."/>
            <person name="Submissions S."/>
        </authorList>
    </citation>
    <scope>NUCLEOTIDE SEQUENCE [LARGE SCALE GENOMIC DNA]</scope>
    <source>
        <strain evidence="4">DSM 45423</strain>
    </source>
</reference>
<sequence>MTNDSRAWLPAAVGTGGAVLGLVLGVLIAVAALDPTHSDEYRSLQDQMAAEQSGAAAAQEQTRSEAEAAQATASSAAASASRYAAEIAQREAAVGAREQAVTAVEQQVAATSIDEGTWTVGRDVEPGTYRTAEAVTGDCYWGIYRSGSNGDDIIENDIVSGGFPTVTLSEGQDFKNNGCGTFIKQ</sequence>
<proteinExistence type="predicted"/>
<evidence type="ECO:0000313" key="4">
    <source>
        <dbReference type="Proteomes" id="UP000198386"/>
    </source>
</evidence>
<dbReference type="RefSeq" id="WP_089404102.1">
    <property type="nucleotide sequence ID" value="NZ_FZOH01000004.1"/>
</dbReference>
<evidence type="ECO:0000313" key="3">
    <source>
        <dbReference type="EMBL" id="SNS38818.1"/>
    </source>
</evidence>
<keyword evidence="2" id="KW-0812">Transmembrane</keyword>
<name>A0A239E3F1_9ACTN</name>
<dbReference type="AlphaFoldDB" id="A0A239E3F1"/>
<protein>
    <submittedName>
        <fullName evidence="3">Uncharacterized protein</fullName>
    </submittedName>
</protein>
<evidence type="ECO:0000256" key="2">
    <source>
        <dbReference type="SAM" id="Phobius"/>
    </source>
</evidence>
<keyword evidence="2" id="KW-0472">Membrane</keyword>
<organism evidence="3 4">
    <name type="scientific">Geodermatophilus saharensis</name>
    <dbReference type="NCBI Taxonomy" id="1137994"/>
    <lineage>
        <taxon>Bacteria</taxon>
        <taxon>Bacillati</taxon>
        <taxon>Actinomycetota</taxon>
        <taxon>Actinomycetes</taxon>
        <taxon>Geodermatophilales</taxon>
        <taxon>Geodermatophilaceae</taxon>
        <taxon>Geodermatophilus</taxon>
    </lineage>
</organism>
<keyword evidence="4" id="KW-1185">Reference proteome</keyword>
<feature type="compositionally biased region" description="Low complexity" evidence="1">
    <location>
        <begin position="47"/>
        <end position="70"/>
    </location>
</feature>
<dbReference type="OrthoDB" id="166978at2"/>
<gene>
    <name evidence="3" type="ORF">SAMN04488107_2345</name>
</gene>
<evidence type="ECO:0000256" key="1">
    <source>
        <dbReference type="SAM" id="MobiDB-lite"/>
    </source>
</evidence>
<dbReference type="Proteomes" id="UP000198386">
    <property type="component" value="Unassembled WGS sequence"/>
</dbReference>
<dbReference type="EMBL" id="FZOH01000004">
    <property type="protein sequence ID" value="SNS38818.1"/>
    <property type="molecule type" value="Genomic_DNA"/>
</dbReference>